<feature type="non-terminal residue" evidence="2">
    <location>
        <position position="1"/>
    </location>
</feature>
<dbReference type="EMBL" id="QJKJ01002033">
    <property type="protein sequence ID" value="RDY04700.1"/>
    <property type="molecule type" value="Genomic_DNA"/>
</dbReference>
<evidence type="ECO:0000313" key="3">
    <source>
        <dbReference type="Proteomes" id="UP000257109"/>
    </source>
</evidence>
<sequence>MELGEKLDKVGKGLDLVQKDTQSVNAKVEALSRERKDRLKLVSMHESERSFEEGNYSEGGRRGRHERLERVKRNGREERREKHGRRGVEPRRKEIDMAKVVVRFVTVEFGDYALVWWIKMLEDIRRGVMDPCED</sequence>
<comment type="caution">
    <text evidence="2">The sequence shown here is derived from an EMBL/GenBank/DDBJ whole genome shotgun (WGS) entry which is preliminary data.</text>
</comment>
<dbReference type="Proteomes" id="UP000257109">
    <property type="component" value="Unassembled WGS sequence"/>
</dbReference>
<name>A0A371HPH8_MUCPR</name>
<evidence type="ECO:0000256" key="1">
    <source>
        <dbReference type="SAM" id="MobiDB-lite"/>
    </source>
</evidence>
<reference evidence="2" key="1">
    <citation type="submission" date="2018-05" db="EMBL/GenBank/DDBJ databases">
        <title>Draft genome of Mucuna pruriens seed.</title>
        <authorList>
            <person name="Nnadi N.E."/>
            <person name="Vos R."/>
            <person name="Hasami M.H."/>
            <person name="Devisetty U.K."/>
            <person name="Aguiy J.C."/>
        </authorList>
    </citation>
    <scope>NUCLEOTIDE SEQUENCE [LARGE SCALE GENOMIC DNA]</scope>
    <source>
        <strain evidence="2">JCA_2017</strain>
    </source>
</reference>
<dbReference type="AlphaFoldDB" id="A0A371HPH8"/>
<feature type="compositionally biased region" description="Basic and acidic residues" evidence="1">
    <location>
        <begin position="66"/>
        <end position="89"/>
    </location>
</feature>
<proteinExistence type="predicted"/>
<evidence type="ECO:0000313" key="2">
    <source>
        <dbReference type="EMBL" id="RDY04700.1"/>
    </source>
</evidence>
<organism evidence="2 3">
    <name type="scientific">Mucuna pruriens</name>
    <name type="common">Velvet bean</name>
    <name type="synonym">Dolichos pruriens</name>
    <dbReference type="NCBI Taxonomy" id="157652"/>
    <lineage>
        <taxon>Eukaryota</taxon>
        <taxon>Viridiplantae</taxon>
        <taxon>Streptophyta</taxon>
        <taxon>Embryophyta</taxon>
        <taxon>Tracheophyta</taxon>
        <taxon>Spermatophyta</taxon>
        <taxon>Magnoliopsida</taxon>
        <taxon>eudicotyledons</taxon>
        <taxon>Gunneridae</taxon>
        <taxon>Pentapetalae</taxon>
        <taxon>rosids</taxon>
        <taxon>fabids</taxon>
        <taxon>Fabales</taxon>
        <taxon>Fabaceae</taxon>
        <taxon>Papilionoideae</taxon>
        <taxon>50 kb inversion clade</taxon>
        <taxon>NPAAA clade</taxon>
        <taxon>indigoferoid/millettioid clade</taxon>
        <taxon>Phaseoleae</taxon>
        <taxon>Mucuna</taxon>
    </lineage>
</organism>
<feature type="region of interest" description="Disordered" evidence="1">
    <location>
        <begin position="45"/>
        <end position="89"/>
    </location>
</feature>
<keyword evidence="3" id="KW-1185">Reference proteome</keyword>
<protein>
    <submittedName>
        <fullName evidence="2">Uncharacterized protein</fullName>
    </submittedName>
</protein>
<gene>
    <name evidence="2" type="ORF">CR513_11570</name>
</gene>
<accession>A0A371HPH8</accession>